<dbReference type="Pfam" id="PF00226">
    <property type="entry name" value="DnaJ"/>
    <property type="match status" value="1"/>
</dbReference>
<sequence length="272" mass="29835">MSNAVDVYLLALAVATPLPTVEDEEIQVLRHAPSRPQTRSQGSTLPSCMRVDLPLRPSPPSSAVKKPQSKKRKLNFTIFVDTNTATDIPRPPSTPKRSKTGTPRTPLSDRTHSTNSTPAPSPRLPDTPFPFSDADPYWENAENYGPVASMTPPATPRGPSLPPTPSIGPPPASSARALRSRTNQASSPANLLPPVNMLLYHMLGLETWRVSVDGIMSAYRRTAMAIHPDKATPKEKELAHLAMQQLNATKELLLSARRRRQYHRDGVVPWVI</sequence>
<keyword evidence="4" id="KW-1185">Reference proteome</keyword>
<evidence type="ECO:0000313" key="3">
    <source>
        <dbReference type="EMBL" id="RAR04756.1"/>
    </source>
</evidence>
<dbReference type="PROSITE" id="PS50076">
    <property type="entry name" value="DNAJ_2"/>
    <property type="match status" value="1"/>
</dbReference>
<dbReference type="Gene3D" id="1.10.287.110">
    <property type="entry name" value="DnaJ domain"/>
    <property type="match status" value="1"/>
</dbReference>
<dbReference type="AlphaFoldDB" id="A0A364MW99"/>
<evidence type="ECO:0000313" key="4">
    <source>
        <dbReference type="Proteomes" id="UP000249619"/>
    </source>
</evidence>
<organism evidence="3 4">
    <name type="scientific">Stemphylium lycopersici</name>
    <name type="common">Tomato gray leaf spot disease fungus</name>
    <name type="synonym">Thyrospora lycopersici</name>
    <dbReference type="NCBI Taxonomy" id="183478"/>
    <lineage>
        <taxon>Eukaryota</taxon>
        <taxon>Fungi</taxon>
        <taxon>Dikarya</taxon>
        <taxon>Ascomycota</taxon>
        <taxon>Pezizomycotina</taxon>
        <taxon>Dothideomycetes</taxon>
        <taxon>Pleosporomycetidae</taxon>
        <taxon>Pleosporales</taxon>
        <taxon>Pleosporineae</taxon>
        <taxon>Pleosporaceae</taxon>
        <taxon>Stemphylium</taxon>
    </lineage>
</organism>
<dbReference type="EMBL" id="QGDH01000147">
    <property type="protein sequence ID" value="RAR04756.1"/>
    <property type="molecule type" value="Genomic_DNA"/>
</dbReference>
<evidence type="ECO:0000259" key="2">
    <source>
        <dbReference type="PROSITE" id="PS50076"/>
    </source>
</evidence>
<feature type="compositionally biased region" description="Polar residues" evidence="1">
    <location>
        <begin position="180"/>
        <end position="189"/>
    </location>
</feature>
<name>A0A364MW99_STELY</name>
<dbReference type="Proteomes" id="UP000249619">
    <property type="component" value="Unassembled WGS sequence"/>
</dbReference>
<dbReference type="STRING" id="183478.A0A364MW99"/>
<feature type="compositionally biased region" description="Pro residues" evidence="1">
    <location>
        <begin position="153"/>
        <end position="172"/>
    </location>
</feature>
<dbReference type="InterPro" id="IPR036869">
    <property type="entry name" value="J_dom_sf"/>
</dbReference>
<protein>
    <recommendedName>
        <fullName evidence="2">J domain-containing protein</fullName>
    </recommendedName>
</protein>
<evidence type="ECO:0000256" key="1">
    <source>
        <dbReference type="SAM" id="MobiDB-lite"/>
    </source>
</evidence>
<dbReference type="SMART" id="SM00271">
    <property type="entry name" value="DnaJ"/>
    <property type="match status" value="1"/>
</dbReference>
<gene>
    <name evidence="3" type="ORF">DDE83_007692</name>
</gene>
<feature type="compositionally biased region" description="Pro residues" evidence="1">
    <location>
        <begin position="119"/>
        <end position="128"/>
    </location>
</feature>
<reference evidence="4" key="1">
    <citation type="submission" date="2018-05" db="EMBL/GenBank/DDBJ databases">
        <title>Draft genome sequence of Stemphylium lycopersici strain CIDEFI 213.</title>
        <authorList>
            <person name="Medina R."/>
            <person name="Franco M.E.E."/>
            <person name="Lucentini C.G."/>
            <person name="Saparrat M.C.N."/>
            <person name="Balatti P.A."/>
        </authorList>
    </citation>
    <scope>NUCLEOTIDE SEQUENCE [LARGE SCALE GENOMIC DNA]</scope>
    <source>
        <strain evidence="4">CIDEFI 213</strain>
    </source>
</reference>
<comment type="caution">
    <text evidence="3">The sequence shown here is derived from an EMBL/GenBank/DDBJ whole genome shotgun (WGS) entry which is preliminary data.</text>
</comment>
<feature type="compositionally biased region" description="Polar residues" evidence="1">
    <location>
        <begin position="35"/>
        <end position="46"/>
    </location>
</feature>
<feature type="region of interest" description="Disordered" evidence="1">
    <location>
        <begin position="30"/>
        <end position="190"/>
    </location>
</feature>
<feature type="domain" description="J" evidence="2">
    <location>
        <begin position="198"/>
        <end position="266"/>
    </location>
</feature>
<accession>A0A364MW99</accession>
<dbReference type="InterPro" id="IPR001623">
    <property type="entry name" value="DnaJ_domain"/>
</dbReference>
<dbReference type="SUPFAM" id="SSF46565">
    <property type="entry name" value="Chaperone J-domain"/>
    <property type="match status" value="1"/>
</dbReference>
<dbReference type="CDD" id="cd06257">
    <property type="entry name" value="DnaJ"/>
    <property type="match status" value="1"/>
</dbReference>
<proteinExistence type="predicted"/>